<keyword evidence="3" id="KW-1185">Reference proteome</keyword>
<dbReference type="EMBL" id="BMNH01000029">
    <property type="protein sequence ID" value="GGO79788.1"/>
    <property type="molecule type" value="Genomic_DNA"/>
</dbReference>
<organism evidence="2 3">
    <name type="scientific">Nonomuraea cavernae</name>
    <dbReference type="NCBI Taxonomy" id="2045107"/>
    <lineage>
        <taxon>Bacteria</taxon>
        <taxon>Bacillati</taxon>
        <taxon>Actinomycetota</taxon>
        <taxon>Actinomycetes</taxon>
        <taxon>Streptosporangiales</taxon>
        <taxon>Streptosporangiaceae</taxon>
        <taxon>Nonomuraea</taxon>
    </lineage>
</organism>
<reference evidence="2" key="2">
    <citation type="submission" date="2020-09" db="EMBL/GenBank/DDBJ databases">
        <authorList>
            <person name="Sun Q."/>
            <person name="Zhou Y."/>
        </authorList>
    </citation>
    <scope>NUCLEOTIDE SEQUENCE</scope>
    <source>
        <strain evidence="2">CGMCC 4.7368</strain>
    </source>
</reference>
<dbReference type="Proteomes" id="UP000646523">
    <property type="component" value="Unassembled WGS sequence"/>
</dbReference>
<accession>A0A917ZAP3</accession>
<gene>
    <name evidence="2" type="primary">putA</name>
    <name evidence="2" type="ORF">GCM10012289_64950</name>
</gene>
<evidence type="ECO:0000313" key="3">
    <source>
        <dbReference type="Proteomes" id="UP000646523"/>
    </source>
</evidence>
<protein>
    <submittedName>
        <fullName evidence="2">Proline dehydrogenase</fullName>
    </submittedName>
</protein>
<dbReference type="InterPro" id="IPR029041">
    <property type="entry name" value="FAD-linked_oxidoreductase-like"/>
</dbReference>
<evidence type="ECO:0000256" key="1">
    <source>
        <dbReference type="ARBA" id="ARBA00023002"/>
    </source>
</evidence>
<reference evidence="2" key="1">
    <citation type="journal article" date="2014" name="Int. J. Syst. Evol. Microbiol.">
        <title>Complete genome sequence of Corynebacterium casei LMG S-19264T (=DSM 44701T), isolated from a smear-ripened cheese.</title>
        <authorList>
            <consortium name="US DOE Joint Genome Institute (JGI-PGF)"/>
            <person name="Walter F."/>
            <person name="Albersmeier A."/>
            <person name="Kalinowski J."/>
            <person name="Ruckert C."/>
        </authorList>
    </citation>
    <scope>NUCLEOTIDE SEQUENCE</scope>
    <source>
        <strain evidence="2">CGMCC 4.7368</strain>
    </source>
</reference>
<dbReference type="RefSeq" id="WP_189128023.1">
    <property type="nucleotide sequence ID" value="NZ_BMNH01000029.1"/>
</dbReference>
<dbReference type="GO" id="GO:0016491">
    <property type="term" value="F:oxidoreductase activity"/>
    <property type="evidence" value="ECO:0007669"/>
    <property type="project" value="UniProtKB-KW"/>
</dbReference>
<comment type="caution">
    <text evidence="2">The sequence shown here is derived from an EMBL/GenBank/DDBJ whole genome shotgun (WGS) entry which is preliminary data.</text>
</comment>
<dbReference type="SUPFAM" id="SSF51730">
    <property type="entry name" value="FAD-linked oxidoreductase"/>
    <property type="match status" value="1"/>
</dbReference>
<keyword evidence="1" id="KW-0560">Oxidoreductase</keyword>
<dbReference type="Gene3D" id="3.20.20.220">
    <property type="match status" value="1"/>
</dbReference>
<proteinExistence type="predicted"/>
<dbReference type="AlphaFoldDB" id="A0A917ZAP3"/>
<evidence type="ECO:0000313" key="2">
    <source>
        <dbReference type="EMBL" id="GGO79788.1"/>
    </source>
</evidence>
<name>A0A917ZAP3_9ACTN</name>
<sequence>MTTTLTRNPYVAGVDRDSALARARELAGDGIAANIGHFAPVALDRETALANTAEYVELAREISADQPYSTWLEVDLPHIGLDVSVEFCAARLLDIARALGSGRWIQTGAEDGEHTTAVLDTVELASRRGVPIRGSLQANLRRSPGDADRLIAAGVPLRLVKGGFAEPSLVAWPFGEETDMAFVGIGRRILRGGHGLTIASHDRVMHEVFTGTPVEMLLGVRPGVARRLAGQGRRVRLYVPYGTDWHDYVAKRADDARKAEALQRR</sequence>